<proteinExistence type="predicted"/>
<dbReference type="AlphaFoldDB" id="A0A1X0IAI3"/>
<name>A0A1X0IAI3_9MYCO</name>
<keyword evidence="1" id="KW-1003">Cell membrane</keyword>
<protein>
    <submittedName>
        <fullName evidence="6">Uncharacterized protein</fullName>
    </submittedName>
</protein>
<keyword evidence="7" id="KW-1185">Reference proteome</keyword>
<comment type="caution">
    <text evidence="6">The sequence shown here is derived from an EMBL/GenBank/DDBJ whole genome shotgun (WGS) entry which is preliminary data.</text>
</comment>
<dbReference type="EMBL" id="MVIE01000013">
    <property type="protein sequence ID" value="ORB41022.1"/>
    <property type="molecule type" value="Genomic_DNA"/>
</dbReference>
<keyword evidence="5" id="KW-0449">Lipoprotein</keyword>
<evidence type="ECO:0000256" key="2">
    <source>
        <dbReference type="ARBA" id="ARBA00022729"/>
    </source>
</evidence>
<gene>
    <name evidence="6" type="ORF">BST39_12455</name>
</gene>
<keyword evidence="3" id="KW-0472">Membrane</keyword>
<sequence length="129" mass="13677">MRGALSLVPADILPPALGPMTKLFVRLRRAESGYAHAGFILGRATARYVDSAVSLSRHLCLLSEFTAAVHGQTFTIRGWAAGFDTENPGQRATGKFTIQVACYPPPDQPVSNVAFTAAKVPLGPIGVKV</sequence>
<evidence type="ECO:0000256" key="3">
    <source>
        <dbReference type="ARBA" id="ARBA00023136"/>
    </source>
</evidence>
<evidence type="ECO:0000256" key="1">
    <source>
        <dbReference type="ARBA" id="ARBA00022475"/>
    </source>
</evidence>
<evidence type="ECO:0000313" key="7">
    <source>
        <dbReference type="Proteomes" id="UP000192513"/>
    </source>
</evidence>
<organism evidence="6 7">
    <name type="scientific">Mycobacterium paraseoulense</name>
    <dbReference type="NCBI Taxonomy" id="590652"/>
    <lineage>
        <taxon>Bacteria</taxon>
        <taxon>Bacillati</taxon>
        <taxon>Actinomycetota</taxon>
        <taxon>Actinomycetes</taxon>
        <taxon>Mycobacteriales</taxon>
        <taxon>Mycobacteriaceae</taxon>
        <taxon>Mycobacterium</taxon>
    </lineage>
</organism>
<dbReference type="GO" id="GO:0016020">
    <property type="term" value="C:membrane"/>
    <property type="evidence" value="ECO:0007669"/>
    <property type="project" value="InterPro"/>
</dbReference>
<keyword evidence="2" id="KW-0732">Signal</keyword>
<reference evidence="6 7" key="1">
    <citation type="submission" date="2017-02" db="EMBL/GenBank/DDBJ databases">
        <title>The new phylogeny of genus Mycobacterium.</title>
        <authorList>
            <person name="Tortoli E."/>
            <person name="Trovato A."/>
            <person name="Cirillo D.M."/>
        </authorList>
    </citation>
    <scope>NUCLEOTIDE SEQUENCE [LARGE SCALE GENOMIC DNA]</scope>
    <source>
        <strain evidence="6 7">DSM 45000</strain>
    </source>
</reference>
<dbReference type="Proteomes" id="UP000192513">
    <property type="component" value="Unassembled WGS sequence"/>
</dbReference>
<dbReference type="InterPro" id="IPR008691">
    <property type="entry name" value="LpqH"/>
</dbReference>
<dbReference type="Pfam" id="PF05481">
    <property type="entry name" value="Myco_19_kDa"/>
    <property type="match status" value="1"/>
</dbReference>
<accession>A0A1X0IAI3</accession>
<evidence type="ECO:0000256" key="4">
    <source>
        <dbReference type="ARBA" id="ARBA00023139"/>
    </source>
</evidence>
<evidence type="ECO:0000313" key="6">
    <source>
        <dbReference type="EMBL" id="ORB41022.1"/>
    </source>
</evidence>
<keyword evidence="4" id="KW-0564">Palmitate</keyword>
<evidence type="ECO:0000256" key="5">
    <source>
        <dbReference type="ARBA" id="ARBA00023288"/>
    </source>
</evidence>